<protein>
    <submittedName>
        <fullName evidence="2">Uncharacterized protein</fullName>
    </submittedName>
</protein>
<gene>
    <name evidence="2" type="ORF">RND71_021195</name>
</gene>
<reference evidence="2" key="1">
    <citation type="submission" date="2023-12" db="EMBL/GenBank/DDBJ databases">
        <title>Genome assembly of Anisodus tanguticus.</title>
        <authorList>
            <person name="Wang Y.-J."/>
        </authorList>
    </citation>
    <scope>NUCLEOTIDE SEQUENCE</scope>
    <source>
        <strain evidence="2">KB-2021</strain>
        <tissue evidence="2">Leaf</tissue>
    </source>
</reference>
<sequence length="478" mass="53963">MATLKEIEPEEYGCLVVSLGSCDIQSCDPYATHIMVIMVELEHDLGEVRADLSKTREAMTPYDEKLEDACHKPWTFSPSPRRLSSCYSQPSQPIKAKRQLAWVSLQGRLVGAEEASSSRNIGGGLNAKEGVAWELFSPIHRILIVAVVAVAAANSNKNKQICRLKNSVELRDQVLLGMQQKLETLCEQVNYFKDQPQTAADTIGYFLCDQSNNFDERIMIKEEVMHKVEMPPAANQAEPEERRMSDLSDWTASVTSSVDIQLNSSAVEQDFYNLQKECEEKDATIKELTTFIQSSEAFGAKRIGELEDIIRRKNMIITKLKKDILTLEQKVVNLTRLRRPSLSSTSSKRRVQLPPLTDNILYDMDSTTSPSSSDSDRSPRSIAKPLFASQDIRNYLSENTLRENQKQEQVENLTSSVKRTDRHPKSRQVSPLKEKSLNQTQDSVSRLEPKQTSSVSAKSRRRPPVAKSKDAVAQKRWL</sequence>
<organism evidence="2 3">
    <name type="scientific">Anisodus tanguticus</name>
    <dbReference type="NCBI Taxonomy" id="243964"/>
    <lineage>
        <taxon>Eukaryota</taxon>
        <taxon>Viridiplantae</taxon>
        <taxon>Streptophyta</taxon>
        <taxon>Embryophyta</taxon>
        <taxon>Tracheophyta</taxon>
        <taxon>Spermatophyta</taxon>
        <taxon>Magnoliopsida</taxon>
        <taxon>eudicotyledons</taxon>
        <taxon>Gunneridae</taxon>
        <taxon>Pentapetalae</taxon>
        <taxon>asterids</taxon>
        <taxon>lamiids</taxon>
        <taxon>Solanales</taxon>
        <taxon>Solanaceae</taxon>
        <taxon>Solanoideae</taxon>
        <taxon>Hyoscyameae</taxon>
        <taxon>Anisodus</taxon>
    </lineage>
</organism>
<feature type="region of interest" description="Disordered" evidence="1">
    <location>
        <begin position="399"/>
        <end position="478"/>
    </location>
</feature>
<dbReference type="Proteomes" id="UP001291623">
    <property type="component" value="Unassembled WGS sequence"/>
</dbReference>
<feature type="compositionally biased region" description="Basic and acidic residues" evidence="1">
    <location>
        <begin position="467"/>
        <end position="478"/>
    </location>
</feature>
<feature type="region of interest" description="Disordered" evidence="1">
    <location>
        <begin position="341"/>
        <end position="384"/>
    </location>
</feature>
<keyword evidence="3" id="KW-1185">Reference proteome</keyword>
<evidence type="ECO:0000313" key="3">
    <source>
        <dbReference type="Proteomes" id="UP001291623"/>
    </source>
</evidence>
<dbReference type="PANTHER" id="PTHR35507">
    <property type="entry name" value="OS09G0488600 PROTEIN"/>
    <property type="match status" value="1"/>
</dbReference>
<dbReference type="EMBL" id="JAVYJV010000011">
    <property type="protein sequence ID" value="KAK4358966.1"/>
    <property type="molecule type" value="Genomic_DNA"/>
</dbReference>
<feature type="compositionally biased region" description="Basic and acidic residues" evidence="1">
    <location>
        <begin position="400"/>
        <end position="409"/>
    </location>
</feature>
<evidence type="ECO:0000256" key="1">
    <source>
        <dbReference type="SAM" id="MobiDB-lite"/>
    </source>
</evidence>
<accession>A0AAE1RW29</accession>
<dbReference type="PANTHER" id="PTHR35507:SF1">
    <property type="entry name" value="TMF_TATA_BD DOMAIN-CONTAINING PROTEIN"/>
    <property type="match status" value="1"/>
</dbReference>
<comment type="caution">
    <text evidence="2">The sequence shown here is derived from an EMBL/GenBank/DDBJ whole genome shotgun (WGS) entry which is preliminary data.</text>
</comment>
<feature type="compositionally biased region" description="Polar residues" evidence="1">
    <location>
        <begin position="437"/>
        <end position="457"/>
    </location>
</feature>
<dbReference type="PROSITE" id="PS51257">
    <property type="entry name" value="PROKAR_LIPOPROTEIN"/>
    <property type="match status" value="1"/>
</dbReference>
<proteinExistence type="predicted"/>
<evidence type="ECO:0000313" key="2">
    <source>
        <dbReference type="EMBL" id="KAK4358966.1"/>
    </source>
</evidence>
<dbReference type="AlphaFoldDB" id="A0AAE1RW29"/>
<name>A0AAE1RW29_9SOLA</name>